<evidence type="ECO:0000259" key="2">
    <source>
        <dbReference type="Pfam" id="PF01583"/>
    </source>
</evidence>
<dbReference type="Pfam" id="PF01583">
    <property type="entry name" value="APS_kinase"/>
    <property type="match status" value="1"/>
</dbReference>
<sequence length="126" mass="13935">MYAHFHIKLISRLHYILFKNAITMDPPPSPSSRIAKAGKTTISDRLTRLLKSYDIPVKQIDGKKLAVGLCAKTPCKEHFVHHASEVAKLFTEEGYISIISVVAPLRILMINGHYATGSSGSTRKSC</sequence>
<dbReference type="InterPro" id="IPR027417">
    <property type="entry name" value="P-loop_NTPase"/>
</dbReference>
<feature type="domain" description="APS kinase" evidence="2">
    <location>
        <begin position="35"/>
        <end position="106"/>
    </location>
</feature>
<keyword evidence="1" id="KW-0808">Transferase</keyword>
<gene>
    <name evidence="3" type="ORF">Fcan01_04822</name>
</gene>
<dbReference type="Proteomes" id="UP000198287">
    <property type="component" value="Unassembled WGS sequence"/>
</dbReference>
<protein>
    <submittedName>
        <fullName evidence="3">Bifunctional 3'-phosphoadenosine 5'-phosphosulfate synthase</fullName>
    </submittedName>
</protein>
<evidence type="ECO:0000313" key="3">
    <source>
        <dbReference type="EMBL" id="OXA59676.1"/>
    </source>
</evidence>
<proteinExistence type="predicted"/>
<reference evidence="3 4" key="1">
    <citation type="submission" date="2015-12" db="EMBL/GenBank/DDBJ databases">
        <title>The genome of Folsomia candida.</title>
        <authorList>
            <person name="Faddeeva A."/>
            <person name="Derks M.F."/>
            <person name="Anvar Y."/>
            <person name="Smit S."/>
            <person name="Van Straalen N."/>
            <person name="Roelofs D."/>
        </authorList>
    </citation>
    <scope>NUCLEOTIDE SEQUENCE [LARGE SCALE GENOMIC DNA]</scope>
    <source>
        <strain evidence="3 4">VU population</strain>
        <tissue evidence="3">Whole body</tissue>
    </source>
</reference>
<keyword evidence="4" id="KW-1185">Reference proteome</keyword>
<accession>A0A226ESV1</accession>
<organism evidence="3 4">
    <name type="scientific">Folsomia candida</name>
    <name type="common">Springtail</name>
    <dbReference type="NCBI Taxonomy" id="158441"/>
    <lineage>
        <taxon>Eukaryota</taxon>
        <taxon>Metazoa</taxon>
        <taxon>Ecdysozoa</taxon>
        <taxon>Arthropoda</taxon>
        <taxon>Hexapoda</taxon>
        <taxon>Collembola</taxon>
        <taxon>Entomobryomorpha</taxon>
        <taxon>Isotomoidea</taxon>
        <taxon>Isotomidae</taxon>
        <taxon>Proisotominae</taxon>
        <taxon>Folsomia</taxon>
    </lineage>
</organism>
<name>A0A226ESV1_FOLCA</name>
<dbReference type="EMBL" id="LNIX01000002">
    <property type="protein sequence ID" value="OXA59676.1"/>
    <property type="molecule type" value="Genomic_DNA"/>
</dbReference>
<evidence type="ECO:0000313" key="4">
    <source>
        <dbReference type="Proteomes" id="UP000198287"/>
    </source>
</evidence>
<evidence type="ECO:0000256" key="1">
    <source>
        <dbReference type="ARBA" id="ARBA00022679"/>
    </source>
</evidence>
<dbReference type="InterPro" id="IPR059117">
    <property type="entry name" value="APS_kinase_dom"/>
</dbReference>
<dbReference type="Gene3D" id="3.40.50.300">
    <property type="entry name" value="P-loop containing nucleotide triphosphate hydrolases"/>
    <property type="match status" value="1"/>
</dbReference>
<comment type="caution">
    <text evidence="3">The sequence shown here is derived from an EMBL/GenBank/DDBJ whole genome shotgun (WGS) entry which is preliminary data.</text>
</comment>
<dbReference type="AlphaFoldDB" id="A0A226ESV1"/>